<dbReference type="AlphaFoldDB" id="A0A061S8K3"/>
<dbReference type="FunFam" id="3.60.21.10:FF:000019">
    <property type="entry name" value="Double-strand break repair protein"/>
    <property type="match status" value="1"/>
</dbReference>
<dbReference type="SUPFAM" id="SSF56300">
    <property type="entry name" value="Metallo-dependent phosphatases"/>
    <property type="match status" value="1"/>
</dbReference>
<dbReference type="InterPro" id="IPR004843">
    <property type="entry name" value="Calcineurin-like_PHP"/>
</dbReference>
<keyword evidence="8 16" id="KW-0255">Endonuclease</keyword>
<feature type="region of interest" description="Disordered" evidence="19">
    <location>
        <begin position="514"/>
        <end position="750"/>
    </location>
</feature>
<dbReference type="GO" id="GO:0006303">
    <property type="term" value="P:double-strand break repair via nonhomologous end joining"/>
    <property type="evidence" value="ECO:0007669"/>
    <property type="project" value="TreeGrafter"/>
</dbReference>
<feature type="compositionally biased region" description="Low complexity" evidence="19">
    <location>
        <begin position="663"/>
        <end position="676"/>
    </location>
</feature>
<dbReference type="Gene3D" id="3.30.110.110">
    <property type="entry name" value="Mre11, capping domain"/>
    <property type="match status" value="1"/>
</dbReference>
<dbReference type="Pfam" id="PF04152">
    <property type="entry name" value="Mre11_DNA_bind"/>
    <property type="match status" value="1"/>
</dbReference>
<dbReference type="GO" id="GO:0042138">
    <property type="term" value="P:meiotic DNA double-strand break formation"/>
    <property type="evidence" value="ECO:0007669"/>
    <property type="project" value="TreeGrafter"/>
</dbReference>
<evidence type="ECO:0000256" key="11">
    <source>
        <dbReference type="ARBA" id="ARBA00022839"/>
    </source>
</evidence>
<dbReference type="EMBL" id="GBEZ01006167">
    <property type="protein sequence ID" value="JAC79210.1"/>
    <property type="molecule type" value="Transcribed_RNA"/>
</dbReference>
<accession>A0A061S8K3</accession>
<evidence type="ECO:0000256" key="17">
    <source>
        <dbReference type="PIRSR" id="PIRSR000882-1"/>
    </source>
</evidence>
<evidence type="ECO:0000256" key="4">
    <source>
        <dbReference type="ARBA" id="ARBA00009028"/>
    </source>
</evidence>
<keyword evidence="10 16" id="KW-0378">Hydrolase</keyword>
<keyword evidence="14 16" id="KW-0539">Nucleus</keyword>
<dbReference type="CDD" id="cd00840">
    <property type="entry name" value="MPP_Mre11_N"/>
    <property type="match status" value="1"/>
</dbReference>
<protein>
    <recommendedName>
        <fullName evidence="16">Double-strand break repair protein</fullName>
    </recommendedName>
</protein>
<feature type="compositionally biased region" description="Basic residues" evidence="19">
    <location>
        <begin position="598"/>
        <end position="610"/>
    </location>
</feature>
<dbReference type="Gene3D" id="3.60.21.10">
    <property type="match status" value="1"/>
</dbReference>
<evidence type="ECO:0000256" key="6">
    <source>
        <dbReference type="ARBA" id="ARBA00022722"/>
    </source>
</evidence>
<comment type="similarity">
    <text evidence="4 16 18">Belongs to the MRE11/RAD32 family.</text>
</comment>
<keyword evidence="15 16" id="KW-0469">Meiosis</keyword>
<keyword evidence="9 16" id="KW-0227">DNA damage</keyword>
<dbReference type="GO" id="GO:0000014">
    <property type="term" value="F:single-stranded DNA endodeoxyribonuclease activity"/>
    <property type="evidence" value="ECO:0007669"/>
    <property type="project" value="TreeGrafter"/>
</dbReference>
<dbReference type="InterPro" id="IPR007281">
    <property type="entry name" value="Mre11_DNA-bd"/>
</dbReference>
<evidence type="ECO:0000256" key="10">
    <source>
        <dbReference type="ARBA" id="ARBA00022801"/>
    </source>
</evidence>
<name>A0A061S8K3_9CHLO</name>
<dbReference type="GO" id="GO:0097552">
    <property type="term" value="P:mitochondrial double-strand break repair via homologous recombination"/>
    <property type="evidence" value="ECO:0007669"/>
    <property type="project" value="TreeGrafter"/>
</dbReference>
<evidence type="ECO:0000256" key="14">
    <source>
        <dbReference type="ARBA" id="ARBA00023242"/>
    </source>
</evidence>
<feature type="domain" description="Mre11 DNA-binding" evidence="20">
    <location>
        <begin position="299"/>
        <end position="460"/>
    </location>
</feature>
<dbReference type="GO" id="GO:0007095">
    <property type="term" value="P:mitotic G2 DNA damage checkpoint signaling"/>
    <property type="evidence" value="ECO:0007669"/>
    <property type="project" value="TreeGrafter"/>
</dbReference>
<evidence type="ECO:0000256" key="8">
    <source>
        <dbReference type="ARBA" id="ARBA00022759"/>
    </source>
</evidence>
<dbReference type="PANTHER" id="PTHR10139">
    <property type="entry name" value="DOUBLE-STRAND BREAK REPAIR PROTEIN MRE11"/>
    <property type="match status" value="1"/>
</dbReference>
<dbReference type="GO" id="GO:0030870">
    <property type="term" value="C:Mre11 complex"/>
    <property type="evidence" value="ECO:0007669"/>
    <property type="project" value="UniProtKB-UniRule"/>
</dbReference>
<evidence type="ECO:0000256" key="1">
    <source>
        <dbReference type="ARBA" id="ARBA00001936"/>
    </source>
</evidence>
<organism evidence="21">
    <name type="scientific">Tetraselmis sp. GSL018</name>
    <dbReference type="NCBI Taxonomy" id="582737"/>
    <lineage>
        <taxon>Eukaryota</taxon>
        <taxon>Viridiplantae</taxon>
        <taxon>Chlorophyta</taxon>
        <taxon>core chlorophytes</taxon>
        <taxon>Chlorodendrophyceae</taxon>
        <taxon>Chlorodendrales</taxon>
        <taxon>Chlorodendraceae</taxon>
        <taxon>Tetraselmis</taxon>
    </lineage>
</organism>
<dbReference type="InterPro" id="IPR041796">
    <property type="entry name" value="Mre11_N"/>
</dbReference>
<evidence type="ECO:0000256" key="3">
    <source>
        <dbReference type="ARBA" id="ARBA00004286"/>
    </source>
</evidence>
<comment type="subcellular location">
    <subcellularLocation>
        <location evidence="3">Chromosome</location>
    </subcellularLocation>
    <subcellularLocation>
        <location evidence="2 16">Nucleus</location>
    </subcellularLocation>
</comment>
<dbReference type="PIRSF" id="PIRSF000882">
    <property type="entry name" value="DSB_repair_MRE11"/>
    <property type="match status" value="1"/>
</dbReference>
<reference evidence="21" key="1">
    <citation type="submission" date="2014-05" db="EMBL/GenBank/DDBJ databases">
        <title>The transcriptome of the halophilic microalga Tetraselmis sp. GSL018 isolated from the Great Salt Lake, Utah.</title>
        <authorList>
            <person name="Jinkerson R.E."/>
            <person name="D'Adamo S."/>
            <person name="Posewitz M.C."/>
        </authorList>
    </citation>
    <scope>NUCLEOTIDE SEQUENCE</scope>
    <source>
        <strain evidence="21">GSL018</strain>
    </source>
</reference>
<evidence type="ECO:0000256" key="18">
    <source>
        <dbReference type="RuleBase" id="RU003447"/>
    </source>
</evidence>
<dbReference type="GO" id="GO:0035861">
    <property type="term" value="C:site of double-strand break"/>
    <property type="evidence" value="ECO:0007669"/>
    <property type="project" value="TreeGrafter"/>
</dbReference>
<keyword evidence="5" id="KW-0158">Chromosome</keyword>
<sequence length="750" mass="80992">MPDEDRDTLRILISTDNHLGVHESDPVRGDDSFNAFREVLQKAVDMDADMVLLGGDLFHDNKPSRNTIVKAMRILKKYCLNDRPVSFQVLSDQNVNFPSVGRVNYEDPHMNVGLPVFTIHGNHDDPAGHGRLSAVDILSECNLVNYFGNADLEGSSIGRLRISPVLLQKGKTFVALYGLGNIRDERLARLFKTPGSVEWERPEGDEESDSPDSKWYNIFVLHQNRAKHSPKNYLDEACLPSFLDFILWGHEHQCIPEAQQSAYSEFDILQAGSTVATSLSEGEADPKHCFLLEIRESAYRIIKLPLETVRPFSYKQLSLKAHEQELDPEDAESLEAFLERKVAGQREAALAAAPRSAAGRETLPLVRLKVDYTGFSTVNVQRFGQRFVSRVANPQDILVFCKQAQRRAAQEGPLAEGLEGLRPEQLDQSRIEDLVAENLGPSGPLEILIEEELREALQGFVEKDDRQAIDACVKQVLKKIQSEVSQGSTRESGAAERNLDAAIRSLVGQRAEEARAAAAERNAGDEPAKAAPETGTGGAAAASDDAAASPHSPGSLSDGGPKREDAAAPSPHPAPPARQRSSNPSQDRRGAVQSARASRGRRAGTKRRRALSSSDSGSSDGDSGGREEEEQEDDSGGEGISASEGSERPWLSSAKRTRTSSQARAGLGIANAAAAAPRRSSLSFTSSGRPGSAATAGGTPCSGDGSPVEVIDGSDDDNGSPPRSARERRRPSIGSAAPTPSNRSKWGPLR</sequence>
<comment type="function">
    <text evidence="16">Core component of the MRN complex, which plays a central role in double-strand break (DSB) repair, DNA recombination, maintenance of telomere integrity and meiosis. The MRN complex is involved in the repair of DNA double-strand breaks (DSBs) via homologous recombination (HR), an error-free mechanism which primarily occurs during S and G2 phases. The complex (1) mediates the end resection of damaged DNA, which generates proper single-stranded DNA, a key initial steps in HR, and is (2) required for the recruitment of other repair factors and efficient activation of ATM and ATR upon DNA damage. Within the MRN complex, MRE11 possesses both single-strand endonuclease activity and double-strand-specific 3'-5' exonuclease activity. MRE11 first endonucleolytically cleaves the 5' strand at DNA DSB ends to prevent non-homologous end joining (NHEJ) and licence HR. It then generates a single-stranded DNA gap via 3' to 5' exonucleolytic degradation, which is required for single-strand invasion and recombination.</text>
</comment>
<evidence type="ECO:0000256" key="13">
    <source>
        <dbReference type="ARBA" id="ARBA00023211"/>
    </source>
</evidence>
<dbReference type="GO" id="GO:0000723">
    <property type="term" value="P:telomere maintenance"/>
    <property type="evidence" value="ECO:0007669"/>
    <property type="project" value="TreeGrafter"/>
</dbReference>
<keyword evidence="11 16" id="KW-0269">Exonuclease</keyword>
<dbReference type="GO" id="GO:0008296">
    <property type="term" value="F:3'-5'-DNA exonuclease activity"/>
    <property type="evidence" value="ECO:0007669"/>
    <property type="project" value="InterPro"/>
</dbReference>
<dbReference type="InterPro" id="IPR029052">
    <property type="entry name" value="Metallo-depent_PP-like"/>
</dbReference>
<keyword evidence="7" id="KW-0479">Metal-binding</keyword>
<dbReference type="PANTHER" id="PTHR10139:SF1">
    <property type="entry name" value="DOUBLE-STRAND BREAK REPAIR PROTEIN MRE11"/>
    <property type="match status" value="1"/>
</dbReference>
<proteinExistence type="inferred from homology"/>
<feature type="compositionally biased region" description="Low complexity" evidence="19">
    <location>
        <begin position="611"/>
        <end position="621"/>
    </location>
</feature>
<evidence type="ECO:0000259" key="20">
    <source>
        <dbReference type="SMART" id="SM01347"/>
    </source>
</evidence>
<keyword evidence="6 16" id="KW-0540">Nuclease</keyword>
<feature type="compositionally biased region" description="Low complexity" evidence="19">
    <location>
        <begin position="529"/>
        <end position="555"/>
    </location>
</feature>
<evidence type="ECO:0000313" key="21">
    <source>
        <dbReference type="EMBL" id="JAC79210.1"/>
    </source>
</evidence>
<evidence type="ECO:0000256" key="2">
    <source>
        <dbReference type="ARBA" id="ARBA00004123"/>
    </source>
</evidence>
<evidence type="ECO:0000256" key="12">
    <source>
        <dbReference type="ARBA" id="ARBA00023204"/>
    </source>
</evidence>
<dbReference type="InterPro" id="IPR003701">
    <property type="entry name" value="Mre11"/>
</dbReference>
<evidence type="ECO:0000256" key="7">
    <source>
        <dbReference type="ARBA" id="ARBA00022723"/>
    </source>
</evidence>
<feature type="compositionally biased region" description="Acidic residues" evidence="19">
    <location>
        <begin position="627"/>
        <end position="636"/>
    </location>
</feature>
<evidence type="ECO:0000256" key="9">
    <source>
        <dbReference type="ARBA" id="ARBA00022763"/>
    </source>
</evidence>
<evidence type="ECO:0000256" key="15">
    <source>
        <dbReference type="ARBA" id="ARBA00023254"/>
    </source>
</evidence>
<dbReference type="SMART" id="SM01347">
    <property type="entry name" value="Mre11_DNA_bind"/>
    <property type="match status" value="1"/>
</dbReference>
<keyword evidence="12 16" id="KW-0234">DNA repair</keyword>
<feature type="compositionally biased region" description="Polar residues" evidence="19">
    <location>
        <begin position="680"/>
        <end position="689"/>
    </location>
</feature>
<comment type="cofactor">
    <cofactor evidence="1 16">
        <name>Mn(2+)</name>
        <dbReference type="ChEBI" id="CHEBI:29035"/>
    </cofactor>
</comment>
<dbReference type="Pfam" id="PF00149">
    <property type="entry name" value="Metallophos"/>
    <property type="match status" value="1"/>
</dbReference>
<feature type="active site" description="Proton donor" evidence="17">
    <location>
        <position position="123"/>
    </location>
</feature>
<dbReference type="GO" id="GO:0030145">
    <property type="term" value="F:manganese ion binding"/>
    <property type="evidence" value="ECO:0007669"/>
    <property type="project" value="UniProtKB-UniRule"/>
</dbReference>
<keyword evidence="13 16" id="KW-0464">Manganese</keyword>
<dbReference type="NCBIfam" id="TIGR00583">
    <property type="entry name" value="mre11"/>
    <property type="match status" value="1"/>
</dbReference>
<gene>
    <name evidence="21" type="primary">MRE11</name>
    <name evidence="21" type="ORF">TSPGSL018_13270</name>
</gene>
<evidence type="ECO:0000256" key="5">
    <source>
        <dbReference type="ARBA" id="ARBA00022454"/>
    </source>
</evidence>
<evidence type="ECO:0000256" key="16">
    <source>
        <dbReference type="PIRNR" id="PIRNR000882"/>
    </source>
</evidence>
<dbReference type="InterPro" id="IPR038487">
    <property type="entry name" value="Mre11_capping_dom"/>
</dbReference>
<dbReference type="GO" id="GO:0000724">
    <property type="term" value="P:double-strand break repair via homologous recombination"/>
    <property type="evidence" value="ECO:0007669"/>
    <property type="project" value="TreeGrafter"/>
</dbReference>
<evidence type="ECO:0000256" key="19">
    <source>
        <dbReference type="SAM" id="MobiDB-lite"/>
    </source>
</evidence>